<dbReference type="Gene3D" id="3.40.50.850">
    <property type="entry name" value="Isochorismatase-like"/>
    <property type="match status" value="1"/>
</dbReference>
<reference evidence="3 4" key="1">
    <citation type="submission" date="2020-08" db="EMBL/GenBank/DDBJ databases">
        <title>Novel species in genus Aeromicrobium.</title>
        <authorList>
            <person name="Zhang G."/>
        </authorList>
    </citation>
    <scope>NUCLEOTIDE SEQUENCE [LARGE SCALE GENOMIC DNA]</scope>
    <source>
        <strain evidence="4">zg-629</strain>
    </source>
</reference>
<evidence type="ECO:0000259" key="2">
    <source>
        <dbReference type="Pfam" id="PF00857"/>
    </source>
</evidence>
<sequence length="172" mass="18087">MSTPWLVVIDPQRVFAAAESPWASPMFGSIVEPIRELAATHRTIVTRWVPAAGPERTGSWAAYFEAWPFADRPASDPLFDLVPEVADLAAEGTVDATTFGKWPALERITGPAPELLLTGVATDCCVISTALAAADAGATVRVVAQACGGSTPENHAKALDVMALYGPQITVV</sequence>
<dbReference type="Proteomes" id="UP000515871">
    <property type="component" value="Chromosome"/>
</dbReference>
<dbReference type="SUPFAM" id="SSF52499">
    <property type="entry name" value="Isochorismatase-like hydrolases"/>
    <property type="match status" value="1"/>
</dbReference>
<dbReference type="InterPro" id="IPR000868">
    <property type="entry name" value="Isochorismatase-like_dom"/>
</dbReference>
<evidence type="ECO:0000313" key="4">
    <source>
        <dbReference type="Proteomes" id="UP000515871"/>
    </source>
</evidence>
<dbReference type="EMBL" id="CP060587">
    <property type="protein sequence ID" value="QNL95000.1"/>
    <property type="molecule type" value="Genomic_DNA"/>
</dbReference>
<keyword evidence="4" id="KW-1185">Reference proteome</keyword>
<dbReference type="Pfam" id="PF00857">
    <property type="entry name" value="Isochorismatase"/>
    <property type="match status" value="1"/>
</dbReference>
<dbReference type="InterPro" id="IPR036380">
    <property type="entry name" value="Isochorismatase-like_sf"/>
</dbReference>
<dbReference type="RefSeq" id="WP_187411756.1">
    <property type="nucleotide sequence ID" value="NZ_CP060587.1"/>
</dbReference>
<evidence type="ECO:0000256" key="1">
    <source>
        <dbReference type="ARBA" id="ARBA00022801"/>
    </source>
</evidence>
<proteinExistence type="predicted"/>
<keyword evidence="1" id="KW-0378">Hydrolase</keyword>
<protein>
    <submittedName>
        <fullName evidence="3">Isochorismatase family protein</fullName>
    </submittedName>
</protein>
<dbReference type="InterPro" id="IPR050272">
    <property type="entry name" value="Isochorismatase-like_hydrls"/>
</dbReference>
<gene>
    <name evidence="3" type="ORF">H9L21_03360</name>
</gene>
<accession>A0ABX6SXK6</accession>
<dbReference type="PANTHER" id="PTHR43540">
    <property type="entry name" value="PEROXYUREIDOACRYLATE/UREIDOACRYLATE AMIDOHYDROLASE-RELATED"/>
    <property type="match status" value="1"/>
</dbReference>
<organism evidence="3 4">
    <name type="scientific">Aeromicrobium senzhongii</name>
    <dbReference type="NCBI Taxonomy" id="2663859"/>
    <lineage>
        <taxon>Bacteria</taxon>
        <taxon>Bacillati</taxon>
        <taxon>Actinomycetota</taxon>
        <taxon>Actinomycetes</taxon>
        <taxon>Propionibacteriales</taxon>
        <taxon>Nocardioidaceae</taxon>
        <taxon>Aeromicrobium</taxon>
    </lineage>
</organism>
<evidence type="ECO:0000313" key="3">
    <source>
        <dbReference type="EMBL" id="QNL95000.1"/>
    </source>
</evidence>
<name>A0ABX6SXK6_9ACTN</name>
<feature type="domain" description="Isochorismatase-like" evidence="2">
    <location>
        <begin position="5"/>
        <end position="166"/>
    </location>
</feature>